<organism evidence="2 3">
    <name type="scientific">Streptomyces katrae</name>
    <dbReference type="NCBI Taxonomy" id="68223"/>
    <lineage>
        <taxon>Bacteria</taxon>
        <taxon>Bacillati</taxon>
        <taxon>Actinomycetota</taxon>
        <taxon>Actinomycetes</taxon>
        <taxon>Kitasatosporales</taxon>
        <taxon>Streptomycetaceae</taxon>
        <taxon>Streptomyces</taxon>
    </lineage>
</organism>
<dbReference type="SMART" id="SM00530">
    <property type="entry name" value="HTH_XRE"/>
    <property type="match status" value="1"/>
</dbReference>
<dbReference type="InterPro" id="IPR043917">
    <property type="entry name" value="DUF5753"/>
</dbReference>
<dbReference type="Pfam" id="PF19054">
    <property type="entry name" value="DUF5753"/>
    <property type="match status" value="1"/>
</dbReference>
<keyword evidence="2" id="KW-0238">DNA-binding</keyword>
<evidence type="ECO:0000259" key="1">
    <source>
        <dbReference type="PROSITE" id="PS50943"/>
    </source>
</evidence>
<dbReference type="GO" id="GO:0003677">
    <property type="term" value="F:DNA binding"/>
    <property type="evidence" value="ECO:0007669"/>
    <property type="project" value="UniProtKB-KW"/>
</dbReference>
<dbReference type="Gene3D" id="1.10.260.40">
    <property type="entry name" value="lambda repressor-like DNA-binding domains"/>
    <property type="match status" value="1"/>
</dbReference>
<dbReference type="Pfam" id="PF13560">
    <property type="entry name" value="HTH_31"/>
    <property type="match status" value="1"/>
</dbReference>
<reference evidence="2 3" key="1">
    <citation type="submission" date="2015-02" db="EMBL/GenBank/DDBJ databases">
        <authorList>
            <person name="Ju K.-S."/>
            <person name="Doroghazi J.R."/>
            <person name="Metcalf W."/>
        </authorList>
    </citation>
    <scope>NUCLEOTIDE SEQUENCE [LARGE SCALE GENOMIC DNA]</scope>
    <source>
        <strain evidence="2 3">NRRL ISP-5550</strain>
    </source>
</reference>
<dbReference type="PATRIC" id="fig|68223.7.peg.5196"/>
<keyword evidence="3" id="KW-1185">Reference proteome</keyword>
<dbReference type="Proteomes" id="UP000033551">
    <property type="component" value="Unassembled WGS sequence"/>
</dbReference>
<dbReference type="CDD" id="cd00093">
    <property type="entry name" value="HTH_XRE"/>
    <property type="match status" value="1"/>
</dbReference>
<feature type="domain" description="HTH cro/C1-type" evidence="1">
    <location>
        <begin position="18"/>
        <end position="73"/>
    </location>
</feature>
<accession>A0A0F4JRX6</accession>
<sequence length="283" mass="31609">MPPRTSPTERQKRLGAELRKMRVAADVSAESAAGLLGLDRSKVSAIEQGIRAISEERLRALACHCDCADEEYINALVAMTQTRKRGWWERYRGSLSAAILDIAELESHATRMLCAHSVHIPGLLQTSEHAMALFRFAVPTLPEEQVTMRVAHRLERQRVIEGDSAPEYVAVVHEAALRMQFGGPKVARAQLEYLGHMSERDNIILRVLTFDAGGFPGAGQTVNYLEGPVPQLDTVQVDSTHGPDFLHTEAQLAKYRQQLEWMERLSLPPAESRDFIHALARQL</sequence>
<comment type="caution">
    <text evidence="2">The sequence shown here is derived from an EMBL/GenBank/DDBJ whole genome shotgun (WGS) entry which is preliminary data.</text>
</comment>
<protein>
    <submittedName>
        <fullName evidence="2">DNA-binding protein</fullName>
    </submittedName>
</protein>
<dbReference type="InterPro" id="IPR010982">
    <property type="entry name" value="Lambda_DNA-bd_dom_sf"/>
</dbReference>
<dbReference type="RefSeq" id="WP_045946939.1">
    <property type="nucleotide sequence ID" value="NZ_JZWV01000204.1"/>
</dbReference>
<gene>
    <name evidence="2" type="ORF">VR44_09340</name>
</gene>
<dbReference type="SUPFAM" id="SSF47413">
    <property type="entry name" value="lambda repressor-like DNA-binding domains"/>
    <property type="match status" value="1"/>
</dbReference>
<dbReference type="PROSITE" id="PS50943">
    <property type="entry name" value="HTH_CROC1"/>
    <property type="match status" value="1"/>
</dbReference>
<dbReference type="EMBL" id="JZWV01000204">
    <property type="protein sequence ID" value="KJY35706.1"/>
    <property type="molecule type" value="Genomic_DNA"/>
</dbReference>
<dbReference type="OrthoDB" id="3462393at2"/>
<dbReference type="InterPro" id="IPR001387">
    <property type="entry name" value="Cro/C1-type_HTH"/>
</dbReference>
<name>A0A0F4JRX6_9ACTN</name>
<dbReference type="AlphaFoldDB" id="A0A0F4JRX6"/>
<evidence type="ECO:0000313" key="2">
    <source>
        <dbReference type="EMBL" id="KJY35706.1"/>
    </source>
</evidence>
<evidence type="ECO:0000313" key="3">
    <source>
        <dbReference type="Proteomes" id="UP000033551"/>
    </source>
</evidence>
<proteinExistence type="predicted"/>